<feature type="transmembrane region" description="Helical" evidence="6">
    <location>
        <begin position="386"/>
        <end position="403"/>
    </location>
</feature>
<feature type="transmembrane region" description="Helical" evidence="6">
    <location>
        <begin position="46"/>
        <end position="67"/>
    </location>
</feature>
<keyword evidence="2 6" id="KW-0812">Transmembrane</keyword>
<accession>A0A9D4PXA8</accession>
<dbReference type="Proteomes" id="UP000821837">
    <property type="component" value="Unassembled WGS sequence"/>
</dbReference>
<dbReference type="GO" id="GO:0016020">
    <property type="term" value="C:membrane"/>
    <property type="evidence" value="ECO:0007669"/>
    <property type="project" value="UniProtKB-SubCell"/>
</dbReference>
<dbReference type="PROSITE" id="PS50850">
    <property type="entry name" value="MFS"/>
    <property type="match status" value="1"/>
</dbReference>
<feature type="compositionally biased region" description="Polar residues" evidence="5">
    <location>
        <begin position="576"/>
        <end position="598"/>
    </location>
</feature>
<keyword evidence="9" id="KW-1185">Reference proteome</keyword>
<keyword evidence="4 6" id="KW-0472">Membrane</keyword>
<keyword evidence="3 6" id="KW-1133">Transmembrane helix</keyword>
<feature type="transmembrane region" description="Helical" evidence="6">
    <location>
        <begin position="473"/>
        <end position="495"/>
    </location>
</feature>
<organism evidence="8 9">
    <name type="scientific">Rhipicephalus sanguineus</name>
    <name type="common">Brown dog tick</name>
    <name type="synonym">Ixodes sanguineus</name>
    <dbReference type="NCBI Taxonomy" id="34632"/>
    <lineage>
        <taxon>Eukaryota</taxon>
        <taxon>Metazoa</taxon>
        <taxon>Ecdysozoa</taxon>
        <taxon>Arthropoda</taxon>
        <taxon>Chelicerata</taxon>
        <taxon>Arachnida</taxon>
        <taxon>Acari</taxon>
        <taxon>Parasitiformes</taxon>
        <taxon>Ixodida</taxon>
        <taxon>Ixodoidea</taxon>
        <taxon>Ixodidae</taxon>
        <taxon>Rhipicephalinae</taxon>
        <taxon>Rhipicephalus</taxon>
        <taxon>Rhipicephalus</taxon>
    </lineage>
</organism>
<feature type="transmembrane region" description="Helical" evidence="6">
    <location>
        <begin position="501"/>
        <end position="521"/>
    </location>
</feature>
<feature type="transmembrane region" description="Helical" evidence="6">
    <location>
        <begin position="356"/>
        <end position="380"/>
    </location>
</feature>
<dbReference type="PANTHER" id="PTHR24064">
    <property type="entry name" value="SOLUTE CARRIER FAMILY 22 MEMBER"/>
    <property type="match status" value="1"/>
</dbReference>
<feature type="domain" description="Major facilitator superfamily (MFS) profile" evidence="7">
    <location>
        <begin position="49"/>
        <end position="522"/>
    </location>
</feature>
<dbReference type="EMBL" id="JABSTV010001250">
    <property type="protein sequence ID" value="KAH7957361.1"/>
    <property type="molecule type" value="Genomic_DNA"/>
</dbReference>
<feature type="transmembrane region" description="Helical" evidence="6">
    <location>
        <begin position="410"/>
        <end position="431"/>
    </location>
</feature>
<comment type="caution">
    <text evidence="8">The sequence shown here is derived from an EMBL/GenBank/DDBJ whole genome shotgun (WGS) entry which is preliminary data.</text>
</comment>
<evidence type="ECO:0000256" key="5">
    <source>
        <dbReference type="SAM" id="MobiDB-lite"/>
    </source>
</evidence>
<feature type="compositionally biased region" description="Low complexity" evidence="5">
    <location>
        <begin position="711"/>
        <end position="722"/>
    </location>
</feature>
<feature type="region of interest" description="Disordered" evidence="5">
    <location>
        <begin position="529"/>
        <end position="722"/>
    </location>
</feature>
<feature type="compositionally biased region" description="Basic and acidic residues" evidence="5">
    <location>
        <begin position="540"/>
        <end position="561"/>
    </location>
</feature>
<evidence type="ECO:0000256" key="2">
    <source>
        <dbReference type="ARBA" id="ARBA00022692"/>
    </source>
</evidence>
<feature type="transmembrane region" description="Helical" evidence="6">
    <location>
        <begin position="206"/>
        <end position="230"/>
    </location>
</feature>
<dbReference type="InterPro" id="IPR005829">
    <property type="entry name" value="Sugar_transporter_CS"/>
</dbReference>
<feature type="transmembrane region" description="Helical" evidence="6">
    <location>
        <begin position="183"/>
        <end position="200"/>
    </location>
</feature>
<sequence length="722" mass="78920">MDICDDVSAKTTTPTILQGFVLSDARDILQENVYVILGHGKFQRQVLNCAVFSVIVLLLHAFAYRIIGRPVDHWCRQPDNLHDFTVQEWKNVAIPVLADGSYSKCSVYDPPVPDGSQEERRTVPCDQWDYDIKNKEDDVISRWDLVCQYSWLYSLSSSVYMLGPMLLVPLAGFVSDRFGRRPTMMASAITMLFSCLGAGSSRSFGVFLVARFMVSAAASATNLLVFVVLYEVTGNDRRALYCLLATCVGPTVTPTLLRAMSLLHPSWKALVVAWCYCIDESPVWLLAVGNVQQAELTILQGARYNGVDLGKARVTFKAFRKQLERLEMAASAGPAECGGTNSTESVGRVVKWRRQVASVLLSWFAVSLAYYGTAFLSLYLEEHWELTGLLLKALLFVTVHDSITRRGQRVTLSGLLLFLCASSVVKTAVVMSDVSVAIPLLSIMVEGSSAASWCVTCMYTTEVFPTTTRGTGLSVSYSVGRVGVILATWLTYVAFHGVPLWLNAVTTVVVFVSALAIQWLPEILVQKGRNKGESTPPKPAVEEQREEDTKATLAHERRSGKNEGGGGSPRRSSPSKSNTPRAEVVTQPSAKATLSRGSPPQERAASTPRRRSTPPKPAIEEQREANIKATLTQERGYLKNEGGGSSPKQSTPSKSQPSTPQAEVVTQPSPKASPSPSGGLPQRERAASTPIRRQRTPTNGKKSPKRRKARSSSPLPSRQAKS</sequence>
<evidence type="ECO:0000313" key="8">
    <source>
        <dbReference type="EMBL" id="KAH7957361.1"/>
    </source>
</evidence>
<dbReference type="Pfam" id="PF07690">
    <property type="entry name" value="MFS_1"/>
    <property type="match status" value="1"/>
</dbReference>
<dbReference type="InterPro" id="IPR011701">
    <property type="entry name" value="MFS"/>
</dbReference>
<reference evidence="8" key="2">
    <citation type="submission" date="2021-09" db="EMBL/GenBank/DDBJ databases">
        <authorList>
            <person name="Jia N."/>
            <person name="Wang J."/>
            <person name="Shi W."/>
            <person name="Du L."/>
            <person name="Sun Y."/>
            <person name="Zhan W."/>
            <person name="Jiang J."/>
            <person name="Wang Q."/>
            <person name="Zhang B."/>
            <person name="Ji P."/>
            <person name="Sakyi L.B."/>
            <person name="Cui X."/>
            <person name="Yuan T."/>
            <person name="Jiang B."/>
            <person name="Yang W."/>
            <person name="Lam T.T.-Y."/>
            <person name="Chang Q."/>
            <person name="Ding S."/>
            <person name="Wang X."/>
            <person name="Zhu J."/>
            <person name="Ruan X."/>
            <person name="Zhao L."/>
            <person name="Wei J."/>
            <person name="Que T."/>
            <person name="Du C."/>
            <person name="Cheng J."/>
            <person name="Dai P."/>
            <person name="Han X."/>
            <person name="Huang E."/>
            <person name="Gao Y."/>
            <person name="Liu J."/>
            <person name="Shao H."/>
            <person name="Ye R."/>
            <person name="Li L."/>
            <person name="Wei W."/>
            <person name="Wang X."/>
            <person name="Wang C."/>
            <person name="Huo Q."/>
            <person name="Li W."/>
            <person name="Guo W."/>
            <person name="Chen H."/>
            <person name="Chen S."/>
            <person name="Zhou L."/>
            <person name="Zhou L."/>
            <person name="Ni X."/>
            <person name="Tian J."/>
            <person name="Zhou Y."/>
            <person name="Sheng Y."/>
            <person name="Liu T."/>
            <person name="Pan Y."/>
            <person name="Xia L."/>
            <person name="Li J."/>
            <person name="Zhao F."/>
            <person name="Cao W."/>
        </authorList>
    </citation>
    <scope>NUCLEOTIDE SEQUENCE</scope>
    <source>
        <strain evidence="8">Rsan-2018</strain>
        <tissue evidence="8">Larvae</tissue>
    </source>
</reference>
<proteinExistence type="predicted"/>
<feature type="transmembrane region" description="Helical" evidence="6">
    <location>
        <begin position="151"/>
        <end position="171"/>
    </location>
</feature>
<evidence type="ECO:0000313" key="9">
    <source>
        <dbReference type="Proteomes" id="UP000821837"/>
    </source>
</evidence>
<protein>
    <recommendedName>
        <fullName evidence="7">Major facilitator superfamily (MFS) profile domain-containing protein</fullName>
    </recommendedName>
</protein>
<dbReference type="InterPro" id="IPR036259">
    <property type="entry name" value="MFS_trans_sf"/>
</dbReference>
<evidence type="ECO:0000256" key="3">
    <source>
        <dbReference type="ARBA" id="ARBA00022989"/>
    </source>
</evidence>
<evidence type="ECO:0000256" key="4">
    <source>
        <dbReference type="ARBA" id="ARBA00023136"/>
    </source>
</evidence>
<feature type="transmembrane region" description="Helical" evidence="6">
    <location>
        <begin position="437"/>
        <end position="461"/>
    </location>
</feature>
<gene>
    <name evidence="8" type="ORF">HPB52_018131</name>
</gene>
<dbReference type="VEuPathDB" id="VectorBase:RSAN_027581"/>
<dbReference type="Gene3D" id="1.20.1250.20">
    <property type="entry name" value="MFS general substrate transporter like domains"/>
    <property type="match status" value="1"/>
</dbReference>
<evidence type="ECO:0000259" key="7">
    <source>
        <dbReference type="PROSITE" id="PS50850"/>
    </source>
</evidence>
<feature type="compositionally biased region" description="Low complexity" evidence="5">
    <location>
        <begin position="646"/>
        <end position="661"/>
    </location>
</feature>
<dbReference type="GO" id="GO:0022857">
    <property type="term" value="F:transmembrane transporter activity"/>
    <property type="evidence" value="ECO:0007669"/>
    <property type="project" value="InterPro"/>
</dbReference>
<dbReference type="InterPro" id="IPR020846">
    <property type="entry name" value="MFS_dom"/>
</dbReference>
<name>A0A9D4PXA8_RHISA</name>
<dbReference type="AlphaFoldDB" id="A0A9D4PXA8"/>
<evidence type="ECO:0000256" key="1">
    <source>
        <dbReference type="ARBA" id="ARBA00004141"/>
    </source>
</evidence>
<comment type="subcellular location">
    <subcellularLocation>
        <location evidence="1">Membrane</location>
        <topology evidence="1">Multi-pass membrane protein</topology>
    </subcellularLocation>
</comment>
<reference evidence="8" key="1">
    <citation type="journal article" date="2020" name="Cell">
        <title>Large-Scale Comparative Analyses of Tick Genomes Elucidate Their Genetic Diversity and Vector Capacities.</title>
        <authorList>
            <consortium name="Tick Genome and Microbiome Consortium (TIGMIC)"/>
            <person name="Jia N."/>
            <person name="Wang J."/>
            <person name="Shi W."/>
            <person name="Du L."/>
            <person name="Sun Y."/>
            <person name="Zhan W."/>
            <person name="Jiang J.F."/>
            <person name="Wang Q."/>
            <person name="Zhang B."/>
            <person name="Ji P."/>
            <person name="Bell-Sakyi L."/>
            <person name="Cui X.M."/>
            <person name="Yuan T.T."/>
            <person name="Jiang B.G."/>
            <person name="Yang W.F."/>
            <person name="Lam T.T."/>
            <person name="Chang Q.C."/>
            <person name="Ding S.J."/>
            <person name="Wang X.J."/>
            <person name="Zhu J.G."/>
            <person name="Ruan X.D."/>
            <person name="Zhao L."/>
            <person name="Wei J.T."/>
            <person name="Ye R.Z."/>
            <person name="Que T.C."/>
            <person name="Du C.H."/>
            <person name="Zhou Y.H."/>
            <person name="Cheng J.X."/>
            <person name="Dai P.F."/>
            <person name="Guo W.B."/>
            <person name="Han X.H."/>
            <person name="Huang E.J."/>
            <person name="Li L.F."/>
            <person name="Wei W."/>
            <person name="Gao Y.C."/>
            <person name="Liu J.Z."/>
            <person name="Shao H.Z."/>
            <person name="Wang X."/>
            <person name="Wang C.C."/>
            <person name="Yang T.C."/>
            <person name="Huo Q.B."/>
            <person name="Li W."/>
            <person name="Chen H.Y."/>
            <person name="Chen S.E."/>
            <person name="Zhou L.G."/>
            <person name="Ni X.B."/>
            <person name="Tian J.H."/>
            <person name="Sheng Y."/>
            <person name="Liu T."/>
            <person name="Pan Y.S."/>
            <person name="Xia L.Y."/>
            <person name="Li J."/>
            <person name="Zhao F."/>
            <person name="Cao W.C."/>
        </authorList>
    </citation>
    <scope>NUCLEOTIDE SEQUENCE</scope>
    <source>
        <strain evidence="8">Rsan-2018</strain>
    </source>
</reference>
<evidence type="ECO:0000256" key="6">
    <source>
        <dbReference type="SAM" id="Phobius"/>
    </source>
</evidence>
<dbReference type="SUPFAM" id="SSF103473">
    <property type="entry name" value="MFS general substrate transporter"/>
    <property type="match status" value="1"/>
</dbReference>
<feature type="compositionally biased region" description="Low complexity" evidence="5">
    <location>
        <begin position="668"/>
        <end position="677"/>
    </location>
</feature>
<dbReference type="PROSITE" id="PS00216">
    <property type="entry name" value="SUGAR_TRANSPORT_1"/>
    <property type="match status" value="1"/>
</dbReference>